<evidence type="ECO:0000313" key="1">
    <source>
        <dbReference type="EMBL" id="KAK4494617.1"/>
    </source>
</evidence>
<organism evidence="1 2">
    <name type="scientific">Zasmidium cellare</name>
    <name type="common">Wine cellar mold</name>
    <name type="synonym">Racodium cellare</name>
    <dbReference type="NCBI Taxonomy" id="395010"/>
    <lineage>
        <taxon>Eukaryota</taxon>
        <taxon>Fungi</taxon>
        <taxon>Dikarya</taxon>
        <taxon>Ascomycota</taxon>
        <taxon>Pezizomycotina</taxon>
        <taxon>Dothideomycetes</taxon>
        <taxon>Dothideomycetidae</taxon>
        <taxon>Mycosphaerellales</taxon>
        <taxon>Mycosphaerellaceae</taxon>
        <taxon>Zasmidium</taxon>
    </lineage>
</organism>
<accession>A0ABR0DZM3</accession>
<dbReference type="EMBL" id="JAXOVC010000013">
    <property type="protein sequence ID" value="KAK4494617.1"/>
    <property type="molecule type" value="Genomic_DNA"/>
</dbReference>
<gene>
    <name evidence="1" type="ORF">PRZ48_013973</name>
</gene>
<keyword evidence="2" id="KW-1185">Reference proteome</keyword>
<sequence>MASSLACPFCSQGFSHEPDARRRTHFKACSTSLRNDVRDRLATEPHRASLSAYYTALAQMSQVLEESKDKKGVYVRILRMWRANELLGRGDYLGQVTDMAELDKETLDVLSPLLSSGIQAVVAIEDTIFPDPRSSNRYTSLPDTPQPLPAVELDILEEDAFKDRLEEWLDNRRPIASFAREFRPHHPLVISGEIV</sequence>
<dbReference type="Proteomes" id="UP001305779">
    <property type="component" value="Unassembled WGS sequence"/>
</dbReference>
<evidence type="ECO:0000313" key="2">
    <source>
        <dbReference type="Proteomes" id="UP001305779"/>
    </source>
</evidence>
<proteinExistence type="predicted"/>
<name>A0ABR0DZM3_ZASCE</name>
<reference evidence="1 2" key="1">
    <citation type="journal article" date="2023" name="G3 (Bethesda)">
        <title>A chromosome-level genome assembly of Zasmidium syzygii isolated from banana leaves.</title>
        <authorList>
            <person name="van Westerhoven A.C."/>
            <person name="Mehrabi R."/>
            <person name="Talebi R."/>
            <person name="Steentjes M.B.F."/>
            <person name="Corcolon B."/>
            <person name="Chong P.A."/>
            <person name="Kema G.H.J."/>
            <person name="Seidl M.F."/>
        </authorList>
    </citation>
    <scope>NUCLEOTIDE SEQUENCE [LARGE SCALE GENOMIC DNA]</scope>
    <source>
        <strain evidence="1 2">P124</strain>
    </source>
</reference>
<comment type="caution">
    <text evidence="1">The sequence shown here is derived from an EMBL/GenBank/DDBJ whole genome shotgun (WGS) entry which is preliminary data.</text>
</comment>
<protein>
    <submittedName>
        <fullName evidence="1">Uncharacterized protein</fullName>
    </submittedName>
</protein>